<sequence>MQGVSPSRPPSAPIAAEGWEELTAADHAPGDAGGLGAGAGSRQAGPNVAQVRRRWRAAQVRVNAMTELTRQRSAGSCQDAEAADVNRVASQRWKVACGRWREVAPERNPESAKQRWDAALAGIRALQLEGAEGQDVNPSRLPDKRPVVSGRWKAALSRISALTALERRRANGVHAGGDFDDSPLDEVSVESSRPTPRTGAGSSSCGGARSCRGGRAACARALVSTLRALAVLLPLATLALLILQDRCDESDEWCGAQAFLGYGLLAKCTSGLSAIAMVLLEILFRLPSCCPRQIPAVVAGRGSEAHLCDLDIWSGAEIARIFLPAGAGPPWETRAQVPPSLRGSPGRGVVLNKPPCKAPPPSFGQPRAGQTSAEAWGIGENSGTGGPAVRRPTEAFRMPRAFSPVAGRGASACLMNERARPRVEAITAPEDSVRVAEDFGPNEEVLPERPREYAERDIRECR</sequence>
<evidence type="ECO:0000313" key="2">
    <source>
        <dbReference type="EMBL" id="CAK0863655.1"/>
    </source>
</evidence>
<protein>
    <submittedName>
        <fullName evidence="2">Uncharacterized protein</fullName>
    </submittedName>
</protein>
<keyword evidence="3" id="KW-1185">Reference proteome</keyword>
<feature type="compositionally biased region" description="Basic and acidic residues" evidence="1">
    <location>
        <begin position="446"/>
        <end position="462"/>
    </location>
</feature>
<dbReference type="Proteomes" id="UP001189429">
    <property type="component" value="Unassembled WGS sequence"/>
</dbReference>
<reference evidence="2" key="1">
    <citation type="submission" date="2023-10" db="EMBL/GenBank/DDBJ databases">
        <authorList>
            <person name="Chen Y."/>
            <person name="Shah S."/>
            <person name="Dougan E. K."/>
            <person name="Thang M."/>
            <person name="Chan C."/>
        </authorList>
    </citation>
    <scope>NUCLEOTIDE SEQUENCE [LARGE SCALE GENOMIC DNA]</scope>
</reference>
<comment type="caution">
    <text evidence="2">The sequence shown here is derived from an EMBL/GenBank/DDBJ whole genome shotgun (WGS) entry which is preliminary data.</text>
</comment>
<feature type="compositionally biased region" description="Low complexity" evidence="1">
    <location>
        <begin position="40"/>
        <end position="50"/>
    </location>
</feature>
<organism evidence="2 3">
    <name type="scientific">Prorocentrum cordatum</name>
    <dbReference type="NCBI Taxonomy" id="2364126"/>
    <lineage>
        <taxon>Eukaryota</taxon>
        <taxon>Sar</taxon>
        <taxon>Alveolata</taxon>
        <taxon>Dinophyceae</taxon>
        <taxon>Prorocentrales</taxon>
        <taxon>Prorocentraceae</taxon>
        <taxon>Prorocentrum</taxon>
    </lineage>
</organism>
<feature type="region of interest" description="Disordered" evidence="1">
    <location>
        <begin position="1"/>
        <end position="50"/>
    </location>
</feature>
<feature type="region of interest" description="Disordered" evidence="1">
    <location>
        <begin position="174"/>
        <end position="210"/>
    </location>
</feature>
<name>A0ABN9UWC8_9DINO</name>
<feature type="compositionally biased region" description="Low complexity" evidence="1">
    <location>
        <begin position="199"/>
        <end position="210"/>
    </location>
</feature>
<dbReference type="EMBL" id="CAUYUJ010016283">
    <property type="protein sequence ID" value="CAK0863655.1"/>
    <property type="molecule type" value="Genomic_DNA"/>
</dbReference>
<feature type="compositionally biased region" description="Acidic residues" evidence="1">
    <location>
        <begin position="178"/>
        <end position="188"/>
    </location>
</feature>
<evidence type="ECO:0000256" key="1">
    <source>
        <dbReference type="SAM" id="MobiDB-lite"/>
    </source>
</evidence>
<proteinExistence type="predicted"/>
<gene>
    <name evidence="2" type="ORF">PCOR1329_LOCUS51754</name>
</gene>
<evidence type="ECO:0000313" key="3">
    <source>
        <dbReference type="Proteomes" id="UP001189429"/>
    </source>
</evidence>
<feature type="region of interest" description="Disordered" evidence="1">
    <location>
        <begin position="434"/>
        <end position="462"/>
    </location>
</feature>
<accession>A0ABN9UWC8</accession>
<feature type="region of interest" description="Disordered" evidence="1">
    <location>
        <begin position="359"/>
        <end position="388"/>
    </location>
</feature>